<dbReference type="AlphaFoldDB" id="A0A3P8BEG6"/>
<dbReference type="InterPro" id="IPR015449">
    <property type="entry name" value="K_chnl_Ca-activ_SK"/>
</dbReference>
<feature type="transmembrane region" description="Helical" evidence="1">
    <location>
        <begin position="40"/>
        <end position="58"/>
    </location>
</feature>
<keyword evidence="1" id="KW-1133">Transmembrane helix</keyword>
<evidence type="ECO:0000313" key="3">
    <source>
        <dbReference type="Proteomes" id="UP000277204"/>
    </source>
</evidence>
<organism evidence="2 3">
    <name type="scientific">Schistosoma margrebowiei</name>
    <dbReference type="NCBI Taxonomy" id="48269"/>
    <lineage>
        <taxon>Eukaryota</taxon>
        <taxon>Metazoa</taxon>
        <taxon>Spiralia</taxon>
        <taxon>Lophotrochozoa</taxon>
        <taxon>Platyhelminthes</taxon>
        <taxon>Trematoda</taxon>
        <taxon>Digenea</taxon>
        <taxon>Strigeidida</taxon>
        <taxon>Schistosomatoidea</taxon>
        <taxon>Schistosomatidae</taxon>
        <taxon>Schistosoma</taxon>
    </lineage>
</organism>
<sequence length="126" mass="14842">MICSIHPFPGIDLFFNHSFPITNYINYKRNHSLHHLSDHFSPYLLLILPMLGRLYLALRALLLHSRMFNDAGSRSIGAFNKVSNSFIMNSLFHDSLKYLYSIEWFKLWMRMVTEVLLTSILHYVCC</sequence>
<dbReference type="PANTHER" id="PTHR10153">
    <property type="entry name" value="SMALL CONDUCTANCE CALCIUM-ACTIVATED POTASSIUM CHANNEL"/>
    <property type="match status" value="1"/>
</dbReference>
<reference evidence="2 3" key="1">
    <citation type="submission" date="2018-11" db="EMBL/GenBank/DDBJ databases">
        <authorList>
            <consortium name="Pathogen Informatics"/>
        </authorList>
    </citation>
    <scope>NUCLEOTIDE SEQUENCE [LARGE SCALE GENOMIC DNA]</scope>
    <source>
        <strain evidence="2 3">Zambia</strain>
    </source>
</reference>
<name>A0A3P8BEG6_9TREM</name>
<keyword evidence="1" id="KW-0812">Transmembrane</keyword>
<protein>
    <submittedName>
        <fullName evidence="2">Uncharacterized protein</fullName>
    </submittedName>
</protein>
<dbReference type="Proteomes" id="UP000277204">
    <property type="component" value="Unassembled WGS sequence"/>
</dbReference>
<accession>A0A3P8BEG6</accession>
<evidence type="ECO:0000313" key="2">
    <source>
        <dbReference type="EMBL" id="VDP15830.1"/>
    </source>
</evidence>
<dbReference type="GO" id="GO:0016020">
    <property type="term" value="C:membrane"/>
    <property type="evidence" value="ECO:0007669"/>
    <property type="project" value="InterPro"/>
</dbReference>
<keyword evidence="3" id="KW-1185">Reference proteome</keyword>
<gene>
    <name evidence="2" type="ORF">SMRZ_LOCUS14436</name>
</gene>
<proteinExistence type="predicted"/>
<dbReference type="EMBL" id="UZAI01016780">
    <property type="protein sequence ID" value="VDP15830.1"/>
    <property type="molecule type" value="Genomic_DNA"/>
</dbReference>
<keyword evidence="1" id="KW-0472">Membrane</keyword>
<evidence type="ECO:0000256" key="1">
    <source>
        <dbReference type="SAM" id="Phobius"/>
    </source>
</evidence>
<dbReference type="GO" id="GO:0016286">
    <property type="term" value="F:small conductance calcium-activated potassium channel activity"/>
    <property type="evidence" value="ECO:0007669"/>
    <property type="project" value="InterPro"/>
</dbReference>